<organism evidence="4 5">
    <name type="scientific">Enterococcus ureilyticus</name>
    <dbReference type="NCBI Taxonomy" id="1131292"/>
    <lineage>
        <taxon>Bacteria</taxon>
        <taxon>Bacillati</taxon>
        <taxon>Bacillota</taxon>
        <taxon>Bacilli</taxon>
        <taxon>Lactobacillales</taxon>
        <taxon>Enterococcaceae</taxon>
        <taxon>Enterococcus</taxon>
    </lineage>
</organism>
<feature type="compositionally biased region" description="Basic and acidic residues" evidence="3">
    <location>
        <begin position="168"/>
        <end position="178"/>
    </location>
</feature>
<dbReference type="InterPro" id="IPR005531">
    <property type="entry name" value="Asp23"/>
</dbReference>
<evidence type="ECO:0000256" key="1">
    <source>
        <dbReference type="ARBA" id="ARBA00005721"/>
    </source>
</evidence>
<name>A0A1E5HB49_9ENTE</name>
<feature type="compositionally biased region" description="Polar residues" evidence="3">
    <location>
        <begin position="134"/>
        <end position="153"/>
    </location>
</feature>
<dbReference type="STRING" id="1131292.BCR24_16175"/>
<proteinExistence type="inferred from homology"/>
<evidence type="ECO:0000256" key="2">
    <source>
        <dbReference type="ARBA" id="ARBA00039575"/>
    </source>
</evidence>
<comment type="similarity">
    <text evidence="1">Belongs to the asp23 family.</text>
</comment>
<evidence type="ECO:0000313" key="5">
    <source>
        <dbReference type="Proteomes" id="UP000094469"/>
    </source>
</evidence>
<dbReference type="PANTHER" id="PTHR34297">
    <property type="entry name" value="HYPOTHETICAL CYTOSOLIC PROTEIN-RELATED"/>
    <property type="match status" value="1"/>
</dbReference>
<dbReference type="Proteomes" id="UP000094469">
    <property type="component" value="Unassembled WGS sequence"/>
</dbReference>
<accession>A0A1E5HB49</accession>
<dbReference type="Pfam" id="PF03780">
    <property type="entry name" value="Asp23"/>
    <property type="match status" value="1"/>
</dbReference>
<dbReference type="RefSeq" id="WP_069640459.1">
    <property type="nucleotide sequence ID" value="NZ_JAFBEZ010000044.1"/>
</dbReference>
<dbReference type="AlphaFoldDB" id="A0A1E5HB49"/>
<sequence>MDNKNVPKKEEENVNGIKGELTYDDKVIQKIIGIALESVDGLLTVEGGFFSNVANKLVNREDVTTGIDVEVGKKQVAVDLDVVTEYGRDIAALYEKIKEVISREVEKMTSLKVVEVNVTVTDVKSKEQYEEDSTTVQDRLSDATESVGNFTSEQTEKAKKMASNGISKAKDATESRVQ</sequence>
<evidence type="ECO:0000313" key="4">
    <source>
        <dbReference type="EMBL" id="OEG22123.1"/>
    </source>
</evidence>
<dbReference type="PANTHER" id="PTHR34297:SF3">
    <property type="entry name" value="ALKALINE SHOCK PROTEIN 23"/>
    <property type="match status" value="1"/>
</dbReference>
<evidence type="ECO:0000256" key="3">
    <source>
        <dbReference type="SAM" id="MobiDB-lite"/>
    </source>
</evidence>
<protein>
    <recommendedName>
        <fullName evidence="2">Stress response regulator gls24 homolog</fullName>
    </recommendedName>
</protein>
<feature type="region of interest" description="Disordered" evidence="3">
    <location>
        <begin position="127"/>
        <end position="178"/>
    </location>
</feature>
<reference evidence="5" key="1">
    <citation type="submission" date="2016-09" db="EMBL/GenBank/DDBJ databases">
        <authorList>
            <person name="Gulvik C.A."/>
        </authorList>
    </citation>
    <scope>NUCLEOTIDE SEQUENCE [LARGE SCALE GENOMIC DNA]</scope>
    <source>
        <strain evidence="5">LMG 26676</strain>
    </source>
</reference>
<keyword evidence="5" id="KW-1185">Reference proteome</keyword>
<comment type="caution">
    <text evidence="4">The sequence shown here is derived from an EMBL/GenBank/DDBJ whole genome shotgun (WGS) entry which is preliminary data.</text>
</comment>
<dbReference type="OrthoDB" id="9808942at2"/>
<gene>
    <name evidence="4" type="ORF">BCR24_16175</name>
</gene>
<dbReference type="EMBL" id="MIKC01000027">
    <property type="protein sequence ID" value="OEG22123.1"/>
    <property type="molecule type" value="Genomic_DNA"/>
</dbReference>